<dbReference type="SUPFAM" id="SSF50156">
    <property type="entry name" value="PDZ domain-like"/>
    <property type="match status" value="1"/>
</dbReference>
<reference evidence="4" key="1">
    <citation type="journal article" date="2019" name="Int. J. Syst. Evol. Microbiol.">
        <title>The Global Catalogue of Microorganisms (GCM) 10K type strain sequencing project: providing services to taxonomists for standard genome sequencing and annotation.</title>
        <authorList>
            <consortium name="The Broad Institute Genomics Platform"/>
            <consortium name="The Broad Institute Genome Sequencing Center for Infectious Disease"/>
            <person name="Wu L."/>
            <person name="Ma J."/>
        </authorList>
    </citation>
    <scope>NUCLEOTIDE SEQUENCE [LARGE SCALE GENOMIC DNA]</scope>
    <source>
        <strain evidence="4">WYCCWR 12678</strain>
    </source>
</reference>
<dbReference type="SUPFAM" id="SSF50494">
    <property type="entry name" value="Trypsin-like serine proteases"/>
    <property type="match status" value="1"/>
</dbReference>
<evidence type="ECO:0000256" key="1">
    <source>
        <dbReference type="ARBA" id="ARBA00022825"/>
    </source>
</evidence>
<sequence length="452" mass="48318">MEQKSRIRGGVAQLANFILKRGIGLILASLVVALFSSTPVHEWAATPGQIRVLEGHSALLKLGLPVSATVTTSNAQVAAVHGPPDSRNAFNLKQPIRIDSFTQGDADVKVKLFGILPLKSVHVSVVPDIKVVPGGQSIGVKIKSDGIMVVGYNLVKDHNRSLSPGEAANVKVGDVITAIDGRAVQGVEQAADLINKAGKEKRDIELTLLRSKNHIKLRVTPTWDKDSETYRIGLYIRDSAAGVGTLTFFAPKYNVFGALGHVISDMDTGQPIAVKEGQVVHSSVTSIDKGESGQPGEKRGNMIDEHNVLGTIKKNSDFGVFGTMKKTPDYGKTTEPIPIALAEQVKEGPATILTVVDGQKVEEYSIEIVNVLRQKYPATKSMVIKITDPRLLEKTGGIIQGMSGSPILQDGKIVGAVTHVFVNDPTQGYGVFIEWMLNEAGIQTKTASAKAS</sequence>
<dbReference type="EC" id="3.4.21.116" evidence="3"/>
<keyword evidence="4" id="KW-1185">Reference proteome</keyword>
<proteinExistence type="predicted"/>
<dbReference type="Pfam" id="PF13180">
    <property type="entry name" value="PDZ_2"/>
    <property type="match status" value="1"/>
</dbReference>
<evidence type="ECO:0000313" key="3">
    <source>
        <dbReference type="EMBL" id="MFC4769168.1"/>
    </source>
</evidence>
<dbReference type="InterPro" id="IPR008763">
    <property type="entry name" value="Peptidase_S55"/>
</dbReference>
<comment type="caution">
    <text evidence="3">The sequence shown here is derived from an EMBL/GenBank/DDBJ whole genome shotgun (WGS) entry which is preliminary data.</text>
</comment>
<name>A0ABV9Q5M7_9BACL</name>
<dbReference type="PROSITE" id="PS51494">
    <property type="entry name" value="SPOIVB"/>
    <property type="match status" value="1"/>
</dbReference>
<dbReference type="GO" id="GO:0016787">
    <property type="term" value="F:hydrolase activity"/>
    <property type="evidence" value="ECO:0007669"/>
    <property type="project" value="UniProtKB-KW"/>
</dbReference>
<dbReference type="SMART" id="SM00228">
    <property type="entry name" value="PDZ"/>
    <property type="match status" value="1"/>
</dbReference>
<organism evidence="3 4">
    <name type="scientific">Effusibacillus consociatus</name>
    <dbReference type="NCBI Taxonomy" id="1117041"/>
    <lineage>
        <taxon>Bacteria</taxon>
        <taxon>Bacillati</taxon>
        <taxon>Bacillota</taxon>
        <taxon>Bacilli</taxon>
        <taxon>Bacillales</taxon>
        <taxon>Alicyclobacillaceae</taxon>
        <taxon>Effusibacillus</taxon>
    </lineage>
</organism>
<accession>A0ABV9Q5M7</accession>
<keyword evidence="1" id="KW-0645">Protease</keyword>
<dbReference type="Proteomes" id="UP001596002">
    <property type="component" value="Unassembled WGS sequence"/>
</dbReference>
<dbReference type="NCBIfam" id="TIGR02860">
    <property type="entry name" value="spore_IV_B"/>
    <property type="match status" value="1"/>
</dbReference>
<keyword evidence="1" id="KW-0720">Serine protease</keyword>
<keyword evidence="3" id="KW-0378">Hydrolase</keyword>
<dbReference type="EMBL" id="JBHSHC010000119">
    <property type="protein sequence ID" value="MFC4769168.1"/>
    <property type="molecule type" value="Genomic_DNA"/>
</dbReference>
<evidence type="ECO:0000313" key="4">
    <source>
        <dbReference type="Proteomes" id="UP001596002"/>
    </source>
</evidence>
<dbReference type="Gene3D" id="2.30.42.10">
    <property type="match status" value="1"/>
</dbReference>
<dbReference type="InterPro" id="IPR001478">
    <property type="entry name" value="PDZ"/>
</dbReference>
<dbReference type="Pfam" id="PF05580">
    <property type="entry name" value="Peptidase_S55"/>
    <property type="match status" value="1"/>
</dbReference>
<feature type="domain" description="Peptidase S55" evidence="2">
    <location>
        <begin position="213"/>
        <end position="452"/>
    </location>
</feature>
<dbReference type="InterPro" id="IPR009003">
    <property type="entry name" value="Peptidase_S1_PA"/>
</dbReference>
<evidence type="ECO:0000259" key="2">
    <source>
        <dbReference type="PROSITE" id="PS51494"/>
    </source>
</evidence>
<dbReference type="InterPro" id="IPR036034">
    <property type="entry name" value="PDZ_sf"/>
</dbReference>
<dbReference type="InterPro" id="IPR014219">
    <property type="entry name" value="SpoIVB"/>
</dbReference>
<gene>
    <name evidence="3" type="primary">spoIVB</name>
    <name evidence="3" type="ORF">ACFO8Q_17695</name>
</gene>
<protein>
    <submittedName>
        <fullName evidence="3">SpoIVB peptidase</fullName>
        <ecNumber evidence="3">3.4.21.116</ecNumber>
    </submittedName>
</protein>